<dbReference type="Gene3D" id="3.90.550.10">
    <property type="entry name" value="Spore Coat Polysaccharide Biosynthesis Protein SpsA, Chain A"/>
    <property type="match status" value="1"/>
</dbReference>
<gene>
    <name evidence="14" type="ORF">FTO68_04445</name>
</gene>
<comment type="caution">
    <text evidence="14">The sequence shown here is derived from an EMBL/GenBank/DDBJ whole genome shotgun (WGS) entry which is preliminary data.</text>
</comment>
<evidence type="ECO:0000256" key="10">
    <source>
        <dbReference type="ARBA" id="ARBA00022989"/>
    </source>
</evidence>
<keyword evidence="6" id="KW-0808">Transferase</keyword>
<dbReference type="InterPro" id="IPR029044">
    <property type="entry name" value="Nucleotide-diphossugar_trans"/>
</dbReference>
<keyword evidence="15" id="KW-1185">Reference proteome</keyword>
<evidence type="ECO:0000256" key="7">
    <source>
        <dbReference type="ARBA" id="ARBA00022692"/>
    </source>
</evidence>
<comment type="catalytic activity">
    <reaction evidence="12">
        <text>a di-trans,poly-cis-dolichyl phosphate + UDP-alpha-D-glucose = a di-trans,poly-cis-dolichyl beta-D-glucosyl phosphate + UDP</text>
        <dbReference type="Rhea" id="RHEA:15401"/>
        <dbReference type="Rhea" id="RHEA-COMP:19498"/>
        <dbReference type="Rhea" id="RHEA-COMP:19502"/>
        <dbReference type="ChEBI" id="CHEBI:57525"/>
        <dbReference type="ChEBI" id="CHEBI:57683"/>
        <dbReference type="ChEBI" id="CHEBI:58223"/>
        <dbReference type="ChEBI" id="CHEBI:58885"/>
        <dbReference type="EC" id="2.4.1.117"/>
    </reaction>
    <physiologicalReaction direction="left-to-right" evidence="12">
        <dbReference type="Rhea" id="RHEA:15402"/>
    </physiologicalReaction>
</comment>
<evidence type="ECO:0000256" key="12">
    <source>
        <dbReference type="ARBA" id="ARBA00045097"/>
    </source>
</evidence>
<feature type="domain" description="Glycosyltransferase 2-like" evidence="13">
    <location>
        <begin position="10"/>
        <end position="171"/>
    </location>
</feature>
<dbReference type="RefSeq" id="WP_255332182.1">
    <property type="nucleotide sequence ID" value="NZ_VOTZ01000007.1"/>
</dbReference>
<evidence type="ECO:0000313" key="14">
    <source>
        <dbReference type="EMBL" id="MCQ1538239.1"/>
    </source>
</evidence>
<dbReference type="InterPro" id="IPR001173">
    <property type="entry name" value="Glyco_trans_2-like"/>
</dbReference>
<keyword evidence="9" id="KW-0735">Signal-anchor</keyword>
<keyword evidence="7" id="KW-0812">Transmembrane</keyword>
<dbReference type="SUPFAM" id="SSF53448">
    <property type="entry name" value="Nucleotide-diphospho-sugar transferases"/>
    <property type="match status" value="1"/>
</dbReference>
<evidence type="ECO:0000256" key="5">
    <source>
        <dbReference type="ARBA" id="ARBA00022676"/>
    </source>
</evidence>
<keyword evidence="5" id="KW-0328">Glycosyltransferase</keyword>
<dbReference type="InterPro" id="IPR035518">
    <property type="entry name" value="DPG_synthase"/>
</dbReference>
<organism evidence="14 15">
    <name type="scientific">Methanocalculus taiwanensis</name>
    <dbReference type="NCBI Taxonomy" id="106207"/>
    <lineage>
        <taxon>Archaea</taxon>
        <taxon>Methanobacteriati</taxon>
        <taxon>Methanobacteriota</taxon>
        <taxon>Stenosarchaea group</taxon>
        <taxon>Methanomicrobia</taxon>
        <taxon>Methanomicrobiales</taxon>
        <taxon>Methanocalculaceae</taxon>
        <taxon>Methanocalculus</taxon>
    </lineage>
</organism>
<dbReference type="CDD" id="cd04188">
    <property type="entry name" value="DPG_synthase"/>
    <property type="match status" value="1"/>
</dbReference>
<evidence type="ECO:0000256" key="6">
    <source>
        <dbReference type="ARBA" id="ARBA00022679"/>
    </source>
</evidence>
<evidence type="ECO:0000259" key="13">
    <source>
        <dbReference type="Pfam" id="PF00535"/>
    </source>
</evidence>
<evidence type="ECO:0000256" key="3">
    <source>
        <dbReference type="ARBA" id="ARBA00006739"/>
    </source>
</evidence>
<protein>
    <recommendedName>
        <fullName evidence="4">dolichyl-phosphate beta-glucosyltransferase</fullName>
        <ecNumber evidence="4">2.4.1.117</ecNumber>
    </recommendedName>
</protein>
<dbReference type="PANTHER" id="PTHR10859">
    <property type="entry name" value="GLYCOSYL TRANSFERASE"/>
    <property type="match status" value="1"/>
</dbReference>
<dbReference type="EMBL" id="VOTZ01000007">
    <property type="protein sequence ID" value="MCQ1538239.1"/>
    <property type="molecule type" value="Genomic_DNA"/>
</dbReference>
<dbReference type="Pfam" id="PF00535">
    <property type="entry name" value="Glycos_transf_2"/>
    <property type="match status" value="1"/>
</dbReference>
<proteinExistence type="inferred from homology"/>
<comment type="similarity">
    <text evidence="3">Belongs to the glycosyltransferase 2 family.</text>
</comment>
<evidence type="ECO:0000313" key="15">
    <source>
        <dbReference type="Proteomes" id="UP001524383"/>
    </source>
</evidence>
<evidence type="ECO:0000256" key="2">
    <source>
        <dbReference type="ARBA" id="ARBA00004922"/>
    </source>
</evidence>
<accession>A0ABD4TJ78</accession>
<evidence type="ECO:0000256" key="1">
    <source>
        <dbReference type="ARBA" id="ARBA00004389"/>
    </source>
</evidence>
<comment type="subcellular location">
    <subcellularLocation>
        <location evidence="1">Endoplasmic reticulum membrane</location>
        <topology evidence="1">Single-pass membrane protein</topology>
    </subcellularLocation>
</comment>
<dbReference type="Proteomes" id="UP001524383">
    <property type="component" value="Unassembled WGS sequence"/>
</dbReference>
<dbReference type="EC" id="2.4.1.117" evidence="4"/>
<comment type="pathway">
    <text evidence="2">Protein modification; protein glycosylation.</text>
</comment>
<keyword evidence="11" id="KW-0472">Membrane</keyword>
<keyword evidence="8" id="KW-0256">Endoplasmic reticulum</keyword>
<evidence type="ECO:0000256" key="8">
    <source>
        <dbReference type="ARBA" id="ARBA00022824"/>
    </source>
</evidence>
<name>A0ABD4TJ78_9EURY</name>
<evidence type="ECO:0000256" key="11">
    <source>
        <dbReference type="ARBA" id="ARBA00023136"/>
    </source>
</evidence>
<dbReference type="GO" id="GO:0004581">
    <property type="term" value="F:dolichyl-phosphate beta-glucosyltransferase activity"/>
    <property type="evidence" value="ECO:0007669"/>
    <property type="project" value="UniProtKB-EC"/>
</dbReference>
<keyword evidence="10" id="KW-1133">Transmembrane helix</keyword>
<evidence type="ECO:0000256" key="9">
    <source>
        <dbReference type="ARBA" id="ARBA00022968"/>
    </source>
</evidence>
<reference evidence="14 15" key="1">
    <citation type="submission" date="2019-08" db="EMBL/GenBank/DDBJ databases">
        <authorList>
            <person name="Chen S.-C."/>
            <person name="Lai M.-C."/>
            <person name="You Y.-T."/>
        </authorList>
    </citation>
    <scope>NUCLEOTIDE SEQUENCE [LARGE SCALE GENOMIC DNA]</scope>
    <source>
        <strain evidence="14 15">P2F9704a</strain>
    </source>
</reference>
<dbReference type="AlphaFoldDB" id="A0ABD4TJ78"/>
<evidence type="ECO:0000256" key="4">
    <source>
        <dbReference type="ARBA" id="ARBA00012583"/>
    </source>
</evidence>
<sequence>MAEVLEKDCSLIIPAYNEEGRIGGLLDDLLDFGGEIIIISDGTDATASIVSGFVRDHPDHDIRCLSFPRRLGKGGGIRSGMKSATRAYIGYIDADGSTGIEEMKKVFSHLDQSDGVIGSRWVPGSVIPVRQGMMRIIQSRIFNGIIRILFGLSYADTQCGAKAFRRELIYTILDTIQSTGFEFDVELLWKARNAGFFIKEVPIRWSDRGGSSVRMTDSLAMFAGLIRIRFFR</sequence>
<dbReference type="PANTHER" id="PTHR10859:SF91">
    <property type="entry name" value="DOLICHYL-PHOSPHATE BETA-GLUCOSYLTRANSFERASE"/>
    <property type="match status" value="1"/>
</dbReference>